<organism evidence="4 5">
    <name type="scientific">Kurthia sibirica</name>
    <dbReference type="NCBI Taxonomy" id="202750"/>
    <lineage>
        <taxon>Bacteria</taxon>
        <taxon>Bacillati</taxon>
        <taxon>Bacillota</taxon>
        <taxon>Bacilli</taxon>
        <taxon>Bacillales</taxon>
        <taxon>Caryophanaceae</taxon>
        <taxon>Kurthia</taxon>
    </lineage>
</organism>
<feature type="domain" description="WxL" evidence="3">
    <location>
        <begin position="33"/>
        <end position="258"/>
    </location>
</feature>
<feature type="region of interest" description="Disordered" evidence="1">
    <location>
        <begin position="44"/>
        <end position="80"/>
    </location>
</feature>
<dbReference type="RefSeq" id="WP_109305198.1">
    <property type="nucleotide sequence ID" value="NZ_BJUF01000008.1"/>
</dbReference>
<evidence type="ECO:0000313" key="4">
    <source>
        <dbReference type="EMBL" id="PWI26175.1"/>
    </source>
</evidence>
<dbReference type="OrthoDB" id="2356942at2"/>
<feature type="compositionally biased region" description="Low complexity" evidence="1">
    <location>
        <begin position="61"/>
        <end position="79"/>
    </location>
</feature>
<feature type="compositionally biased region" description="Low complexity" evidence="1">
    <location>
        <begin position="44"/>
        <end position="55"/>
    </location>
</feature>
<protein>
    <submittedName>
        <fullName evidence="4">WxL domain-containing protein</fullName>
    </submittedName>
</protein>
<evidence type="ECO:0000256" key="2">
    <source>
        <dbReference type="SAM" id="SignalP"/>
    </source>
</evidence>
<evidence type="ECO:0000256" key="1">
    <source>
        <dbReference type="SAM" id="MobiDB-lite"/>
    </source>
</evidence>
<dbReference type="Proteomes" id="UP000245938">
    <property type="component" value="Unassembled WGS sequence"/>
</dbReference>
<dbReference type="EMBL" id="QFVR01000004">
    <property type="protein sequence ID" value="PWI26175.1"/>
    <property type="molecule type" value="Genomic_DNA"/>
</dbReference>
<evidence type="ECO:0000313" key="5">
    <source>
        <dbReference type="Proteomes" id="UP000245938"/>
    </source>
</evidence>
<evidence type="ECO:0000259" key="3">
    <source>
        <dbReference type="Pfam" id="PF13731"/>
    </source>
</evidence>
<feature type="signal peptide" evidence="2">
    <location>
        <begin position="1"/>
        <end position="23"/>
    </location>
</feature>
<dbReference type="InterPro" id="IPR027994">
    <property type="entry name" value="WxL_dom"/>
</dbReference>
<sequence>MNKFKLGMSAVAVLALVASPVIGTSKASAVDGANYESNGKVSFVPNTSTTPVDPVDPTDPTKPVVPVDPTDPTGPNPGTAGPLSIDFASSIDFGSNEISNQDEVYYANAQAIKDSDEVRANYAQVTDRRGSNKGWSLSVKQNGQFKNDEENTVHNTLDGAVIKFAKGTTNTAVANATHPTTYAVTLDPSGEANSVIVDAAQRTGAGTWTNSFGALESKTIDGEEIMKNTGISLEIPGNTPKDAVDYKTKLTWVLSDTPSNL</sequence>
<feature type="chain" id="PRO_5039164185" evidence="2">
    <location>
        <begin position="24"/>
        <end position="261"/>
    </location>
</feature>
<keyword evidence="5" id="KW-1185">Reference proteome</keyword>
<dbReference type="AlphaFoldDB" id="A0A2U3AP00"/>
<comment type="caution">
    <text evidence="4">The sequence shown here is derived from an EMBL/GenBank/DDBJ whole genome shotgun (WGS) entry which is preliminary data.</text>
</comment>
<gene>
    <name evidence="4" type="ORF">DEX24_04420</name>
</gene>
<reference evidence="4 5" key="1">
    <citation type="submission" date="2018-05" db="EMBL/GenBank/DDBJ databases">
        <title>Kurthia sibirica genome sequence.</title>
        <authorList>
            <person name="Maclea K.S."/>
            <person name="Goen A.E."/>
        </authorList>
    </citation>
    <scope>NUCLEOTIDE SEQUENCE [LARGE SCALE GENOMIC DNA]</scope>
    <source>
        <strain evidence="4 5">ATCC 49154</strain>
    </source>
</reference>
<keyword evidence="2" id="KW-0732">Signal</keyword>
<dbReference type="Pfam" id="PF13731">
    <property type="entry name" value="WxL"/>
    <property type="match status" value="1"/>
</dbReference>
<proteinExistence type="predicted"/>
<accession>A0A2U3AP00</accession>
<name>A0A2U3AP00_9BACL</name>